<dbReference type="PANTHER" id="PTHR21539:SF0">
    <property type="entry name" value="SAGA-ASSOCIATED FACTOR 29"/>
    <property type="match status" value="1"/>
</dbReference>
<dbReference type="AlphaFoldDB" id="A0A1Z5KLD0"/>
<dbReference type="Pfam" id="PF12998">
    <property type="entry name" value="ING"/>
    <property type="match status" value="2"/>
</dbReference>
<sequence length="285" mass="32233">MSSGDETYLEAFVESLTTLPYQVRRNLELVQDLDRSYQSDLAKLQELYTAYLQQAEEKVLQLEVAPMEAGKGVRVIRKEDAENAPIIIPTTAELMNYTYDADAMRQIEALQADCLQKADEKVCVAKQAYEWIDAVVERLDDDLQTLSKLLQAQGEFQQEEVAQPNDLAACQVGTEWILAKVLEFDTATRTYKLIDEDVESHKVFHLPEDQVVILRCLDRLSKGDTVFAVYPDTTSFYQATVVQVPRKTAGQSSPFVIVSFMDDSDEFGVTHDKAVQLQHIMVPPK</sequence>
<dbReference type="Pfam" id="PF07039">
    <property type="entry name" value="SGF29_Tudor"/>
    <property type="match status" value="1"/>
</dbReference>
<name>A0A1Z5KLD0_FISSO</name>
<dbReference type="Proteomes" id="UP000198406">
    <property type="component" value="Unassembled WGS sequence"/>
</dbReference>
<comment type="caution">
    <text evidence="2">The sequence shown here is derived from an EMBL/GenBank/DDBJ whole genome shotgun (WGS) entry which is preliminary data.</text>
</comment>
<organism evidence="2 3">
    <name type="scientific">Fistulifera solaris</name>
    <name type="common">Oleaginous diatom</name>
    <dbReference type="NCBI Taxonomy" id="1519565"/>
    <lineage>
        <taxon>Eukaryota</taxon>
        <taxon>Sar</taxon>
        <taxon>Stramenopiles</taxon>
        <taxon>Ochrophyta</taxon>
        <taxon>Bacillariophyta</taxon>
        <taxon>Bacillariophyceae</taxon>
        <taxon>Bacillariophycidae</taxon>
        <taxon>Naviculales</taxon>
        <taxon>Naviculaceae</taxon>
        <taxon>Fistulifera</taxon>
    </lineage>
</organism>
<reference evidence="2 3" key="1">
    <citation type="journal article" date="2015" name="Plant Cell">
        <title>Oil accumulation by the oleaginous diatom Fistulifera solaris as revealed by the genome and transcriptome.</title>
        <authorList>
            <person name="Tanaka T."/>
            <person name="Maeda Y."/>
            <person name="Veluchamy A."/>
            <person name="Tanaka M."/>
            <person name="Abida H."/>
            <person name="Marechal E."/>
            <person name="Bowler C."/>
            <person name="Muto M."/>
            <person name="Sunaga Y."/>
            <person name="Tanaka M."/>
            <person name="Yoshino T."/>
            <person name="Taniguchi T."/>
            <person name="Fukuda Y."/>
            <person name="Nemoto M."/>
            <person name="Matsumoto M."/>
            <person name="Wong P.S."/>
            <person name="Aburatani S."/>
            <person name="Fujibuchi W."/>
        </authorList>
    </citation>
    <scope>NUCLEOTIDE SEQUENCE [LARGE SCALE GENOMIC DNA]</scope>
    <source>
        <strain evidence="2 3">JPCC DA0580</strain>
    </source>
</reference>
<dbReference type="Gene3D" id="2.30.30.140">
    <property type="match status" value="2"/>
</dbReference>
<dbReference type="InParanoid" id="A0A1Z5KLD0"/>
<dbReference type="InterPro" id="IPR010750">
    <property type="entry name" value="SGF29_tudor-like_dom"/>
</dbReference>
<dbReference type="PANTHER" id="PTHR21539">
    <property type="entry name" value="SAGA-ASSOCIATED FACTOR 29"/>
    <property type="match status" value="1"/>
</dbReference>
<dbReference type="SMART" id="SM01408">
    <property type="entry name" value="ING"/>
    <property type="match status" value="1"/>
</dbReference>
<dbReference type="InterPro" id="IPR037802">
    <property type="entry name" value="SGF29"/>
</dbReference>
<proteinExistence type="predicted"/>
<protein>
    <submittedName>
        <fullName evidence="2">SAGA-associated factor 29</fullName>
    </submittedName>
</protein>
<gene>
    <name evidence="2" type="ORF">FisN_2Hh302</name>
</gene>
<keyword evidence="3" id="KW-1185">Reference proteome</keyword>
<dbReference type="InterPro" id="IPR024610">
    <property type="entry name" value="ING_N_histone-binding"/>
</dbReference>
<accession>A0A1Z5KLD0</accession>
<feature type="domain" description="SGF29 C-terminal" evidence="1">
    <location>
        <begin position="158"/>
        <end position="285"/>
    </location>
</feature>
<evidence type="ECO:0000259" key="1">
    <source>
        <dbReference type="PROSITE" id="PS51518"/>
    </source>
</evidence>
<dbReference type="PROSITE" id="PS51518">
    <property type="entry name" value="SGF29_C"/>
    <property type="match status" value="1"/>
</dbReference>
<dbReference type="Gene3D" id="6.10.140.1740">
    <property type="match status" value="1"/>
</dbReference>
<evidence type="ECO:0000313" key="3">
    <source>
        <dbReference type="Proteomes" id="UP000198406"/>
    </source>
</evidence>
<dbReference type="EMBL" id="BDSP01000251">
    <property type="protein sequence ID" value="GAX26748.1"/>
    <property type="molecule type" value="Genomic_DNA"/>
</dbReference>
<dbReference type="OrthoDB" id="5411773at2759"/>
<evidence type="ECO:0000313" key="2">
    <source>
        <dbReference type="EMBL" id="GAX26748.1"/>
    </source>
</evidence>
<dbReference type="GO" id="GO:0000124">
    <property type="term" value="C:SAGA complex"/>
    <property type="evidence" value="ECO:0007669"/>
    <property type="project" value="InterPro"/>
</dbReference>